<proteinExistence type="predicted"/>
<comment type="caution">
    <text evidence="1">The sequence shown here is derived from an EMBL/GenBank/DDBJ whole genome shotgun (WGS) entry which is preliminary data.</text>
</comment>
<dbReference type="RefSeq" id="WP_301202394.1">
    <property type="nucleotide sequence ID" value="NZ_JAPDPI010000068.1"/>
</dbReference>
<sequence>MVLKKIAVSVNLKREPNKILKYASQLAKDSNSKLSCICHLTDKSIPSPNNNLNLNNFISKLEYIKVIDDILTPQEIGYEIIITPTHIIKYFENITTILSPSLIITELTDLNSIHSSIKNIRTPLLIFHNPKESEN</sequence>
<dbReference type="EMBL" id="JAPDPI010000068">
    <property type="protein sequence ID" value="MCW3807901.1"/>
    <property type="molecule type" value="Genomic_DNA"/>
</dbReference>
<evidence type="ECO:0000313" key="2">
    <source>
        <dbReference type="Proteomes" id="UP001207408"/>
    </source>
</evidence>
<dbReference type="Proteomes" id="UP001207408">
    <property type="component" value="Unassembled WGS sequence"/>
</dbReference>
<accession>A0AAE3MI51</accession>
<name>A0AAE3MI51_9BACT</name>
<keyword evidence="2" id="KW-1185">Reference proteome</keyword>
<reference evidence="1" key="1">
    <citation type="submission" date="2022-10" db="EMBL/GenBank/DDBJ databases">
        <authorList>
            <person name="Yu W.X."/>
        </authorList>
    </citation>
    <scope>NUCLEOTIDE SEQUENCE</scope>
    <source>
        <strain evidence="1">D04</strain>
    </source>
</reference>
<dbReference type="AlphaFoldDB" id="A0AAE3MI51"/>
<evidence type="ECO:0000313" key="1">
    <source>
        <dbReference type="EMBL" id="MCW3807901.1"/>
    </source>
</evidence>
<gene>
    <name evidence="1" type="ORF">OM074_19910</name>
</gene>
<organism evidence="1 2">
    <name type="scientific">Plebeiibacterium marinum</name>
    <dbReference type="NCBI Taxonomy" id="2992111"/>
    <lineage>
        <taxon>Bacteria</taxon>
        <taxon>Pseudomonadati</taxon>
        <taxon>Bacteroidota</taxon>
        <taxon>Bacteroidia</taxon>
        <taxon>Marinilabiliales</taxon>
        <taxon>Marinilabiliaceae</taxon>
        <taxon>Plebeiibacterium</taxon>
    </lineage>
</organism>
<protein>
    <submittedName>
        <fullName evidence="1">Uncharacterized protein</fullName>
    </submittedName>
</protein>